<reference evidence="3 4" key="1">
    <citation type="submission" date="2023-12" db="EMBL/GenBank/DDBJ databases">
        <title>Streptomyces sp. V4-01.</title>
        <authorList>
            <person name="Somphong A."/>
            <person name="Phongsopitanun W."/>
        </authorList>
    </citation>
    <scope>NUCLEOTIDE SEQUENCE [LARGE SCALE GENOMIC DNA]</scope>
    <source>
        <strain evidence="3 4">V4-01</strain>
    </source>
</reference>
<keyword evidence="4" id="KW-1185">Reference proteome</keyword>
<evidence type="ECO:0000256" key="1">
    <source>
        <dbReference type="SAM" id="MobiDB-lite"/>
    </source>
</evidence>
<evidence type="ECO:0000313" key="4">
    <source>
        <dbReference type="Proteomes" id="UP001344658"/>
    </source>
</evidence>
<dbReference type="EMBL" id="JAZEWV010000009">
    <property type="protein sequence ID" value="MEE4543060.1"/>
    <property type="molecule type" value="Genomic_DNA"/>
</dbReference>
<feature type="transmembrane region" description="Helical" evidence="2">
    <location>
        <begin position="30"/>
        <end position="50"/>
    </location>
</feature>
<organism evidence="3 4">
    <name type="scientific">Actinacidiphila polyblastidii</name>
    <dbReference type="NCBI Taxonomy" id="3110430"/>
    <lineage>
        <taxon>Bacteria</taxon>
        <taxon>Bacillati</taxon>
        <taxon>Actinomycetota</taxon>
        <taxon>Actinomycetes</taxon>
        <taxon>Kitasatosporales</taxon>
        <taxon>Streptomycetaceae</taxon>
        <taxon>Actinacidiphila</taxon>
    </lineage>
</organism>
<proteinExistence type="predicted"/>
<sequence length="290" mass="31082">MAPADVPRPDTDGPGARRAAAARRPLPRRLLFAAGGVLAVAGGGAAVLGLRGRGGGDRDDPQAPPFSAQFGDSGLVTNEYAYRHPGAAGARVDADWSVTSGSLFARDGDGWTGRPDTGETGTDSRSATDSAVFRLVTRRRDFADVTVRSAILLHRPVSTPRTPRQDYDGGHIWLRYHSPEELYALSFRRRDGVVVIKRKVPASDAAAANGGDYTTVEEARHAFSYDAWHTVTATARNEQHGVRLRLEIDRRTVLSTLDTSPGPLRRPGGVGLRADNTELLFRAFTATAAS</sequence>
<name>A0ABU7PB64_9ACTN</name>
<keyword evidence="2" id="KW-1133">Transmembrane helix</keyword>
<keyword evidence="2" id="KW-0472">Membrane</keyword>
<feature type="region of interest" description="Disordered" evidence="1">
    <location>
        <begin position="1"/>
        <end position="22"/>
    </location>
</feature>
<gene>
    <name evidence="3" type="ORF">V2S66_13915</name>
</gene>
<feature type="compositionally biased region" description="Low complexity" evidence="1">
    <location>
        <begin position="13"/>
        <end position="22"/>
    </location>
</feature>
<dbReference type="RefSeq" id="WP_330795153.1">
    <property type="nucleotide sequence ID" value="NZ_JAZEWV010000009.1"/>
</dbReference>
<protein>
    <submittedName>
        <fullName evidence="3">Uncharacterized protein</fullName>
    </submittedName>
</protein>
<accession>A0ABU7PB64</accession>
<keyword evidence="2" id="KW-0812">Transmembrane</keyword>
<comment type="caution">
    <text evidence="3">The sequence shown here is derived from an EMBL/GenBank/DDBJ whole genome shotgun (WGS) entry which is preliminary data.</text>
</comment>
<dbReference type="Proteomes" id="UP001344658">
    <property type="component" value="Unassembled WGS sequence"/>
</dbReference>
<feature type="region of interest" description="Disordered" evidence="1">
    <location>
        <begin position="107"/>
        <end position="127"/>
    </location>
</feature>
<dbReference type="Gene3D" id="2.60.120.560">
    <property type="entry name" value="Exo-inulinase, domain 1"/>
    <property type="match status" value="1"/>
</dbReference>
<evidence type="ECO:0000313" key="3">
    <source>
        <dbReference type="EMBL" id="MEE4543060.1"/>
    </source>
</evidence>
<evidence type="ECO:0000256" key="2">
    <source>
        <dbReference type="SAM" id="Phobius"/>
    </source>
</evidence>